<accession>A0A8H3L799</accession>
<protein>
    <recommendedName>
        <fullName evidence="1">F-box domain-containing protein</fullName>
    </recommendedName>
</protein>
<organism evidence="2 3">
    <name type="scientific">Rhizophagus clarus</name>
    <dbReference type="NCBI Taxonomy" id="94130"/>
    <lineage>
        <taxon>Eukaryota</taxon>
        <taxon>Fungi</taxon>
        <taxon>Fungi incertae sedis</taxon>
        <taxon>Mucoromycota</taxon>
        <taxon>Glomeromycotina</taxon>
        <taxon>Glomeromycetes</taxon>
        <taxon>Glomerales</taxon>
        <taxon>Glomeraceae</taxon>
        <taxon>Rhizophagus</taxon>
    </lineage>
</organism>
<gene>
    <name evidence="2" type="ORF">RCL2_001005500</name>
</gene>
<sequence length="544" mass="63221">MSSLLPLEIFEEIFENLHDDKITLHSCILVNRSWCITAIPILWRRPFVLLNKPSVKLIHTYIANVFDQLESEVRLTKYIKILSRPFFKYSMYLKDLRTKILTQSIKDWVNGMECQFESELEGSFFDFNEVELVCHLYSLLIKSFISVQNIIHCSLENFQSLRGHHIEYSPKYPKFLRSLQIEIKYDNHILSYLTRINCVTLEEIWIGPLSSGVQLDSLSQLIKIQNSLKDFRLYGPRCEWLGVPIEIISALSNQYKTLHTIRFSECNFSFYNLFDYLGICQNLKNLEFHNCDFPEDQATSWCNVTFPNLEILSFVGVVYLDVEKVTTIVKNSQKNLSKVFLPCMTPQEDLTMFTEILMNCKNVTCFAFWANTDAELDAAFRALESFNSLECLSIDSEDGLILNSNQLSQLGKILTPTLRHLEICVDTSAESFEQFLLNLKADLESLTLSWCPNISDDHIKVIIGYAKRNSKLKYVALDNDRSTNLSDVVINETFKVIPYFRIESIDSCEVIRAWFDDSIYLLNSSSKIVEEFYEISLIFERKVF</sequence>
<dbReference type="Gene3D" id="3.80.10.10">
    <property type="entry name" value="Ribonuclease Inhibitor"/>
    <property type="match status" value="1"/>
</dbReference>
<dbReference type="Pfam" id="PF12937">
    <property type="entry name" value="F-box-like"/>
    <property type="match status" value="1"/>
</dbReference>
<comment type="caution">
    <text evidence="2">The sequence shown here is derived from an EMBL/GenBank/DDBJ whole genome shotgun (WGS) entry which is preliminary data.</text>
</comment>
<evidence type="ECO:0000313" key="2">
    <source>
        <dbReference type="EMBL" id="GES82872.1"/>
    </source>
</evidence>
<feature type="domain" description="F-box" evidence="1">
    <location>
        <begin position="4"/>
        <end position="47"/>
    </location>
</feature>
<dbReference type="SUPFAM" id="SSF52047">
    <property type="entry name" value="RNI-like"/>
    <property type="match status" value="1"/>
</dbReference>
<dbReference type="InterPro" id="IPR001810">
    <property type="entry name" value="F-box_dom"/>
</dbReference>
<reference evidence="2" key="1">
    <citation type="submission" date="2019-10" db="EMBL/GenBank/DDBJ databases">
        <title>Conservation and host-specific expression of non-tandemly repeated heterogenous ribosome RNA gene in arbuscular mycorrhizal fungi.</title>
        <authorList>
            <person name="Maeda T."/>
            <person name="Kobayashi Y."/>
            <person name="Nakagawa T."/>
            <person name="Ezawa T."/>
            <person name="Yamaguchi K."/>
            <person name="Bino T."/>
            <person name="Nishimoto Y."/>
            <person name="Shigenobu S."/>
            <person name="Kawaguchi M."/>
        </authorList>
    </citation>
    <scope>NUCLEOTIDE SEQUENCE</scope>
    <source>
        <strain evidence="2">HR1</strain>
    </source>
</reference>
<dbReference type="InterPro" id="IPR036047">
    <property type="entry name" value="F-box-like_dom_sf"/>
</dbReference>
<dbReference type="EMBL" id="BLAL01000063">
    <property type="protein sequence ID" value="GES82872.1"/>
    <property type="molecule type" value="Genomic_DNA"/>
</dbReference>
<evidence type="ECO:0000313" key="3">
    <source>
        <dbReference type="Proteomes" id="UP000615446"/>
    </source>
</evidence>
<proteinExistence type="predicted"/>
<dbReference type="OrthoDB" id="2319711at2759"/>
<dbReference type="Proteomes" id="UP000615446">
    <property type="component" value="Unassembled WGS sequence"/>
</dbReference>
<dbReference type="SUPFAM" id="SSF81383">
    <property type="entry name" value="F-box domain"/>
    <property type="match status" value="1"/>
</dbReference>
<evidence type="ECO:0000259" key="1">
    <source>
        <dbReference type="Pfam" id="PF12937"/>
    </source>
</evidence>
<dbReference type="InterPro" id="IPR032675">
    <property type="entry name" value="LRR_dom_sf"/>
</dbReference>
<dbReference type="AlphaFoldDB" id="A0A8H3L799"/>
<name>A0A8H3L799_9GLOM</name>